<name>A0A9P5UVK8_9FUNG</name>
<dbReference type="AlphaFoldDB" id="A0A9P5UVK8"/>
<feature type="compositionally biased region" description="Polar residues" evidence="1">
    <location>
        <begin position="1"/>
        <end position="11"/>
    </location>
</feature>
<feature type="compositionally biased region" description="Basic and acidic residues" evidence="1">
    <location>
        <begin position="12"/>
        <end position="22"/>
    </location>
</feature>
<dbReference type="Proteomes" id="UP000748756">
    <property type="component" value="Unassembled WGS sequence"/>
</dbReference>
<feature type="region of interest" description="Disordered" evidence="1">
    <location>
        <begin position="430"/>
        <end position="479"/>
    </location>
</feature>
<gene>
    <name evidence="2" type="ORF">BG015_006029</name>
</gene>
<comment type="caution">
    <text evidence="2">The sequence shown here is derived from an EMBL/GenBank/DDBJ whole genome shotgun (WGS) entry which is preliminary data.</text>
</comment>
<organism evidence="2 3">
    <name type="scientific">Linnemannia schmuckeri</name>
    <dbReference type="NCBI Taxonomy" id="64567"/>
    <lineage>
        <taxon>Eukaryota</taxon>
        <taxon>Fungi</taxon>
        <taxon>Fungi incertae sedis</taxon>
        <taxon>Mucoromycota</taxon>
        <taxon>Mortierellomycotina</taxon>
        <taxon>Mortierellomycetes</taxon>
        <taxon>Mortierellales</taxon>
        <taxon>Mortierellaceae</taxon>
        <taxon>Linnemannia</taxon>
    </lineage>
</organism>
<feature type="compositionally biased region" description="Basic and acidic residues" evidence="1">
    <location>
        <begin position="452"/>
        <end position="471"/>
    </location>
</feature>
<sequence length="479" mass="54140">MTANTRSSGSRSTDKAPADRHQPSAQVNPGDQHMELDPPHIGSSSAHPADESTEVEESSKLDKEAELAELFLEMGGDEEMLDVATPVDSSIILASFESALSDAKQVQEMLFAEKSKWLTQKKERLAYPDSPAKTRALEIIEDLLKGTINKLVINNTRVEDAQRELDLFRKTLPVPKPTPVLQDEVVIDINQPYHAALERLYRFKTVPVHPGTREVDFSRLQLKDLAGPELNLSAALKETTASTLVYDTVNEVNEFMEQFLTHYQDKLREVFPRLVSHYMRQALKKSKLVKDYDLVIGRTPFEDRDWKVVSAAIDEILQLQTIRQEVKLMLFGFRANKDEDPITYCKRFRDLVRMVHAEDMGRHLSELIYQSLPTQGREFLDREYPDGVQKVEDYSSVLDLLSKMHSAFKGSRTQAGMHIAARWAPHAIAKGNGGNESNRSTKPLFAATLGKRSADSSLSRDLESKKSELKKPKIFCSEE</sequence>
<protein>
    <submittedName>
        <fullName evidence="2">Uncharacterized protein</fullName>
    </submittedName>
</protein>
<evidence type="ECO:0000313" key="3">
    <source>
        <dbReference type="Proteomes" id="UP000748756"/>
    </source>
</evidence>
<evidence type="ECO:0000256" key="1">
    <source>
        <dbReference type="SAM" id="MobiDB-lite"/>
    </source>
</evidence>
<evidence type="ECO:0000313" key="2">
    <source>
        <dbReference type="EMBL" id="KAF9120667.1"/>
    </source>
</evidence>
<reference evidence="2" key="1">
    <citation type="journal article" date="2020" name="Fungal Divers.">
        <title>Resolving the Mortierellaceae phylogeny through synthesis of multi-gene phylogenetics and phylogenomics.</title>
        <authorList>
            <person name="Vandepol N."/>
            <person name="Liber J."/>
            <person name="Desiro A."/>
            <person name="Na H."/>
            <person name="Kennedy M."/>
            <person name="Barry K."/>
            <person name="Grigoriev I.V."/>
            <person name="Miller A.N."/>
            <person name="O'Donnell K."/>
            <person name="Stajich J.E."/>
            <person name="Bonito G."/>
        </authorList>
    </citation>
    <scope>NUCLEOTIDE SEQUENCE</scope>
    <source>
        <strain evidence="2">NRRL 6426</strain>
    </source>
</reference>
<dbReference type="OrthoDB" id="2417280at2759"/>
<dbReference type="EMBL" id="JAAAUQ010002810">
    <property type="protein sequence ID" value="KAF9120667.1"/>
    <property type="molecule type" value="Genomic_DNA"/>
</dbReference>
<feature type="non-terminal residue" evidence="2">
    <location>
        <position position="479"/>
    </location>
</feature>
<proteinExistence type="predicted"/>
<accession>A0A9P5UVK8</accession>
<keyword evidence="3" id="KW-1185">Reference proteome</keyword>
<feature type="region of interest" description="Disordered" evidence="1">
    <location>
        <begin position="1"/>
        <end position="62"/>
    </location>
</feature>